<dbReference type="OrthoDB" id="4563721at2"/>
<keyword evidence="3" id="KW-1185">Reference proteome</keyword>
<dbReference type="EMBL" id="PJMW01000003">
    <property type="protein sequence ID" value="PKV76769.1"/>
    <property type="molecule type" value="Genomic_DNA"/>
</dbReference>
<sequence>MREMKNTQSHDEDGVIKPGAKLSGNDYVLVTLRDSGDPSGRILLVRKGFRCIHGCTICVECAESWELDHHVHYQQTGGGRRLREALNAQHPAADNAHPAKVDSTEPGTIEADSYRQ</sequence>
<organism evidence="2 3">
    <name type="scientific">Nocardia fluminea</name>
    <dbReference type="NCBI Taxonomy" id="134984"/>
    <lineage>
        <taxon>Bacteria</taxon>
        <taxon>Bacillati</taxon>
        <taxon>Actinomycetota</taxon>
        <taxon>Actinomycetes</taxon>
        <taxon>Mycobacteriales</taxon>
        <taxon>Nocardiaceae</taxon>
        <taxon>Nocardia</taxon>
    </lineage>
</organism>
<dbReference type="Proteomes" id="UP000233766">
    <property type="component" value="Unassembled WGS sequence"/>
</dbReference>
<protein>
    <submittedName>
        <fullName evidence="2">Uncharacterized protein</fullName>
    </submittedName>
</protein>
<evidence type="ECO:0000313" key="2">
    <source>
        <dbReference type="EMBL" id="PKV76769.1"/>
    </source>
</evidence>
<evidence type="ECO:0000313" key="3">
    <source>
        <dbReference type="Proteomes" id="UP000233766"/>
    </source>
</evidence>
<gene>
    <name evidence="2" type="ORF">ATK86_7172</name>
</gene>
<name>A0A2N3V566_9NOCA</name>
<dbReference type="RefSeq" id="WP_143876225.1">
    <property type="nucleotide sequence ID" value="NZ_PJMW01000003.1"/>
</dbReference>
<feature type="region of interest" description="Disordered" evidence="1">
    <location>
        <begin position="1"/>
        <end position="21"/>
    </location>
</feature>
<accession>A0A2N3V566</accession>
<evidence type="ECO:0000256" key="1">
    <source>
        <dbReference type="SAM" id="MobiDB-lite"/>
    </source>
</evidence>
<feature type="region of interest" description="Disordered" evidence="1">
    <location>
        <begin position="87"/>
        <end position="116"/>
    </location>
</feature>
<dbReference type="AlphaFoldDB" id="A0A2N3V566"/>
<reference evidence="2 3" key="1">
    <citation type="submission" date="2017-12" db="EMBL/GenBank/DDBJ databases">
        <title>Sequencing the genomes of 1000 Actinobacteria strains.</title>
        <authorList>
            <person name="Klenk H.-P."/>
        </authorList>
    </citation>
    <scope>NUCLEOTIDE SEQUENCE [LARGE SCALE GENOMIC DNA]</scope>
    <source>
        <strain evidence="2 3">DSM 44489</strain>
    </source>
</reference>
<proteinExistence type="predicted"/>
<comment type="caution">
    <text evidence="2">The sequence shown here is derived from an EMBL/GenBank/DDBJ whole genome shotgun (WGS) entry which is preliminary data.</text>
</comment>
<feature type="compositionally biased region" description="Basic and acidic residues" evidence="1">
    <location>
        <begin position="1"/>
        <end position="15"/>
    </location>
</feature>